<dbReference type="InterPro" id="IPR035979">
    <property type="entry name" value="RBD_domain_sf"/>
</dbReference>
<dbReference type="PANTHER" id="PTHR48032:SF6">
    <property type="entry name" value="RNA-BINDING (RRM_RBD_RNP MOTIFS) FAMILY PROTEIN"/>
    <property type="match status" value="1"/>
</dbReference>
<feature type="domain" description="RRM" evidence="5">
    <location>
        <begin position="72"/>
        <end position="166"/>
    </location>
</feature>
<sequence length="386" mass="39889">MGDYGYGGGGGYQRGGGGGGFRGRGGSRGGGSRGGGGFGGGGRGRGRGGGGGFGGGGQDADYYQNPNAENFCKIFLGGLSAETTEDSIKEHFGSYGNIIDCVVMRDAEKKRSRGFGFVTFDQSSAVTDVQANRPHKIDGKQVETKRATPKSQQAEGQDAKISTKKLFVGGVKDDMSEDMIREEFSKFGNVQSIKVIQGKGFGFIEFDDNDAVDWCNLIGRFKIADKWVNAKKAQEKNKQDSRGGYGQQGGYGSQGGYGGGGYGGGGYGDGGYGGGYGNDGYGGGFGQDYGNSYGGGPMKSSSYGQARQQPYGGGGYGTQAYSGGGSYGSGGGGGSYDSYSGGGGGGYGGGGYGGGGWWIWRRKLRWWWWTSIDGVSRKSVGSWFIG</sequence>
<evidence type="ECO:0000313" key="7">
    <source>
        <dbReference type="Proteomes" id="UP000828390"/>
    </source>
</evidence>
<dbReference type="GO" id="GO:0006417">
    <property type="term" value="P:regulation of translation"/>
    <property type="evidence" value="ECO:0007669"/>
    <property type="project" value="TreeGrafter"/>
</dbReference>
<dbReference type="SMART" id="SM00360">
    <property type="entry name" value="RRM"/>
    <property type="match status" value="2"/>
</dbReference>
<evidence type="ECO:0000256" key="2">
    <source>
        <dbReference type="ARBA" id="ARBA00022884"/>
    </source>
</evidence>
<gene>
    <name evidence="6" type="ORF">DPMN_017848</name>
</gene>
<evidence type="ECO:0000313" key="6">
    <source>
        <dbReference type="EMBL" id="KAH3893698.1"/>
    </source>
</evidence>
<dbReference type="Pfam" id="PF00076">
    <property type="entry name" value="RRM_1"/>
    <property type="match status" value="2"/>
</dbReference>
<keyword evidence="1" id="KW-0677">Repeat</keyword>
<feature type="region of interest" description="Disordered" evidence="4">
    <location>
        <begin position="130"/>
        <end position="159"/>
    </location>
</feature>
<dbReference type="Gene3D" id="3.30.70.330">
    <property type="match status" value="2"/>
</dbReference>
<dbReference type="AlphaFoldDB" id="A0A9D4S7U8"/>
<feature type="region of interest" description="Disordered" evidence="4">
    <location>
        <begin position="15"/>
        <end position="53"/>
    </location>
</feature>
<dbReference type="SUPFAM" id="SSF54928">
    <property type="entry name" value="RNA-binding domain, RBD"/>
    <property type="match status" value="2"/>
</dbReference>
<evidence type="ECO:0000256" key="4">
    <source>
        <dbReference type="SAM" id="MobiDB-lite"/>
    </source>
</evidence>
<organism evidence="6 7">
    <name type="scientific">Dreissena polymorpha</name>
    <name type="common">Zebra mussel</name>
    <name type="synonym">Mytilus polymorpha</name>
    <dbReference type="NCBI Taxonomy" id="45954"/>
    <lineage>
        <taxon>Eukaryota</taxon>
        <taxon>Metazoa</taxon>
        <taxon>Spiralia</taxon>
        <taxon>Lophotrochozoa</taxon>
        <taxon>Mollusca</taxon>
        <taxon>Bivalvia</taxon>
        <taxon>Autobranchia</taxon>
        <taxon>Heteroconchia</taxon>
        <taxon>Euheterodonta</taxon>
        <taxon>Imparidentia</taxon>
        <taxon>Neoheterodontei</taxon>
        <taxon>Myida</taxon>
        <taxon>Dreissenoidea</taxon>
        <taxon>Dreissenidae</taxon>
        <taxon>Dreissena</taxon>
    </lineage>
</organism>
<protein>
    <recommendedName>
        <fullName evidence="5">RRM domain-containing protein</fullName>
    </recommendedName>
</protein>
<dbReference type="PANTHER" id="PTHR48032">
    <property type="entry name" value="RNA-BINDING PROTEIN MUSASHI HOMOLOG RBP6"/>
    <property type="match status" value="1"/>
</dbReference>
<dbReference type="Proteomes" id="UP000828390">
    <property type="component" value="Unassembled WGS sequence"/>
</dbReference>
<dbReference type="FunFam" id="3.30.70.330:FF:000040">
    <property type="entry name" value="Heterogeneous nuclear ribonucleoprotein A2/B1"/>
    <property type="match status" value="1"/>
</dbReference>
<keyword evidence="7" id="KW-1185">Reference proteome</keyword>
<accession>A0A9D4S7U8</accession>
<evidence type="ECO:0000256" key="3">
    <source>
        <dbReference type="PROSITE-ProRule" id="PRU00176"/>
    </source>
</evidence>
<name>A0A9D4S7U8_DREPO</name>
<dbReference type="GO" id="GO:0003729">
    <property type="term" value="F:mRNA binding"/>
    <property type="evidence" value="ECO:0007669"/>
    <property type="project" value="TreeGrafter"/>
</dbReference>
<feature type="compositionally biased region" description="Basic and acidic residues" evidence="4">
    <location>
        <begin position="135"/>
        <end position="146"/>
    </location>
</feature>
<dbReference type="EMBL" id="JAIWYP010000001">
    <property type="protein sequence ID" value="KAH3893698.1"/>
    <property type="molecule type" value="Genomic_DNA"/>
</dbReference>
<feature type="domain" description="RRM" evidence="5">
    <location>
        <begin position="164"/>
        <end position="235"/>
    </location>
</feature>
<dbReference type="InterPro" id="IPR012677">
    <property type="entry name" value="Nucleotide-bd_a/b_plait_sf"/>
</dbReference>
<dbReference type="PROSITE" id="PS50102">
    <property type="entry name" value="RRM"/>
    <property type="match status" value="2"/>
</dbReference>
<evidence type="ECO:0000256" key="1">
    <source>
        <dbReference type="ARBA" id="ARBA00022737"/>
    </source>
</evidence>
<reference evidence="6" key="2">
    <citation type="submission" date="2020-11" db="EMBL/GenBank/DDBJ databases">
        <authorList>
            <person name="McCartney M.A."/>
            <person name="Auch B."/>
            <person name="Kono T."/>
            <person name="Mallez S."/>
            <person name="Becker A."/>
            <person name="Gohl D.M."/>
            <person name="Silverstein K.A.T."/>
            <person name="Koren S."/>
            <person name="Bechman K.B."/>
            <person name="Herman A."/>
            <person name="Abrahante J.E."/>
            <person name="Garbe J."/>
        </authorList>
    </citation>
    <scope>NUCLEOTIDE SEQUENCE</scope>
    <source>
        <strain evidence="6">Duluth1</strain>
        <tissue evidence="6">Whole animal</tissue>
    </source>
</reference>
<evidence type="ECO:0000259" key="5">
    <source>
        <dbReference type="PROSITE" id="PS50102"/>
    </source>
</evidence>
<reference evidence="6" key="1">
    <citation type="journal article" date="2019" name="bioRxiv">
        <title>The Genome of the Zebra Mussel, Dreissena polymorpha: A Resource for Invasive Species Research.</title>
        <authorList>
            <person name="McCartney M.A."/>
            <person name="Auch B."/>
            <person name="Kono T."/>
            <person name="Mallez S."/>
            <person name="Zhang Y."/>
            <person name="Obille A."/>
            <person name="Becker A."/>
            <person name="Abrahante J.E."/>
            <person name="Garbe J."/>
            <person name="Badalamenti J.P."/>
            <person name="Herman A."/>
            <person name="Mangelson H."/>
            <person name="Liachko I."/>
            <person name="Sullivan S."/>
            <person name="Sone E.D."/>
            <person name="Koren S."/>
            <person name="Silverstein K.A.T."/>
            <person name="Beckman K.B."/>
            <person name="Gohl D.M."/>
        </authorList>
    </citation>
    <scope>NUCLEOTIDE SEQUENCE</scope>
    <source>
        <strain evidence="6">Duluth1</strain>
        <tissue evidence="6">Whole animal</tissue>
    </source>
</reference>
<dbReference type="InterPro" id="IPR000504">
    <property type="entry name" value="RRM_dom"/>
</dbReference>
<proteinExistence type="predicted"/>
<keyword evidence="2 3" id="KW-0694">RNA-binding</keyword>
<comment type="caution">
    <text evidence="6">The sequence shown here is derived from an EMBL/GenBank/DDBJ whole genome shotgun (WGS) entry which is preliminary data.</text>
</comment>